<organism evidence="2 3">
    <name type="scientific">Pseudonocardia kongjuensis</name>
    <dbReference type="NCBI Taxonomy" id="102227"/>
    <lineage>
        <taxon>Bacteria</taxon>
        <taxon>Bacillati</taxon>
        <taxon>Actinomycetota</taxon>
        <taxon>Actinomycetes</taxon>
        <taxon>Pseudonocardiales</taxon>
        <taxon>Pseudonocardiaceae</taxon>
        <taxon>Pseudonocardia</taxon>
    </lineage>
</organism>
<feature type="compositionally biased region" description="Low complexity" evidence="1">
    <location>
        <begin position="28"/>
        <end position="39"/>
    </location>
</feature>
<feature type="compositionally biased region" description="Polar residues" evidence="1">
    <location>
        <begin position="1"/>
        <end position="10"/>
    </location>
</feature>
<name>A0ABP4IEV9_9PSEU</name>
<evidence type="ECO:0000256" key="1">
    <source>
        <dbReference type="SAM" id="MobiDB-lite"/>
    </source>
</evidence>
<gene>
    <name evidence="2" type="ORF">GCM10009613_18830</name>
</gene>
<proteinExistence type="predicted"/>
<dbReference type="EMBL" id="BAAAJK010000006">
    <property type="protein sequence ID" value="GAA1385813.1"/>
    <property type="molecule type" value="Genomic_DNA"/>
</dbReference>
<evidence type="ECO:0000313" key="3">
    <source>
        <dbReference type="Proteomes" id="UP001501414"/>
    </source>
</evidence>
<protein>
    <submittedName>
        <fullName evidence="2">Uncharacterized protein</fullName>
    </submittedName>
</protein>
<accession>A0ABP4IEV9</accession>
<reference evidence="3" key="1">
    <citation type="journal article" date="2019" name="Int. J. Syst. Evol. Microbiol.">
        <title>The Global Catalogue of Microorganisms (GCM) 10K type strain sequencing project: providing services to taxonomists for standard genome sequencing and annotation.</title>
        <authorList>
            <consortium name="The Broad Institute Genomics Platform"/>
            <consortium name="The Broad Institute Genome Sequencing Center for Infectious Disease"/>
            <person name="Wu L."/>
            <person name="Ma J."/>
        </authorList>
    </citation>
    <scope>NUCLEOTIDE SEQUENCE [LARGE SCALE GENOMIC DNA]</scope>
    <source>
        <strain evidence="3">JCM 11896</strain>
    </source>
</reference>
<feature type="region of interest" description="Disordered" evidence="1">
    <location>
        <begin position="1"/>
        <end position="39"/>
    </location>
</feature>
<keyword evidence="3" id="KW-1185">Reference proteome</keyword>
<comment type="caution">
    <text evidence="2">The sequence shown here is derived from an EMBL/GenBank/DDBJ whole genome shotgun (WGS) entry which is preliminary data.</text>
</comment>
<evidence type="ECO:0000313" key="2">
    <source>
        <dbReference type="EMBL" id="GAA1385813.1"/>
    </source>
</evidence>
<sequence>MVLQSSTTIGPTLGTPRAVVAAPNDGSGPAATAAPGATDDVADARYVIRPVPDGAGR</sequence>
<dbReference type="Proteomes" id="UP001501414">
    <property type="component" value="Unassembled WGS sequence"/>
</dbReference>